<evidence type="ECO:0000256" key="5">
    <source>
        <dbReference type="ARBA" id="ARBA00022679"/>
    </source>
</evidence>
<dbReference type="EC" id="2.1.1.233" evidence="7"/>
<dbReference type="PANTHER" id="PTHR13600">
    <property type="entry name" value="LEUCINE CARBOXYL METHYLTRANSFERASE"/>
    <property type="match status" value="1"/>
</dbReference>
<dbReference type="InterPro" id="IPR016651">
    <property type="entry name" value="LCMT1"/>
</dbReference>
<dbReference type="InterPro" id="IPR029063">
    <property type="entry name" value="SAM-dependent_MTases_sf"/>
</dbReference>
<keyword evidence="10" id="KW-1185">Reference proteome</keyword>
<evidence type="ECO:0000256" key="1">
    <source>
        <dbReference type="ARBA" id="ARBA00000724"/>
    </source>
</evidence>
<feature type="binding site" evidence="8">
    <location>
        <position position="179"/>
    </location>
    <ligand>
        <name>S-adenosyl-L-methionine</name>
        <dbReference type="ChEBI" id="CHEBI:59789"/>
    </ligand>
</feature>
<dbReference type="Gene3D" id="3.40.50.150">
    <property type="entry name" value="Vaccinia Virus protein VP39"/>
    <property type="match status" value="1"/>
</dbReference>
<dbReference type="GO" id="GO:0009966">
    <property type="term" value="P:regulation of signal transduction"/>
    <property type="evidence" value="ECO:0007669"/>
    <property type="project" value="UniProtKB-ARBA"/>
</dbReference>
<sequence>MDLQSTSDDDAIQATNDDAASCKRCAVQLGYWHDPYLQYFVRASDRKTPEINRGYYARVQGIKQLIDQVIQVSNGNCQIINLGAGFDTLYWRLKDEGKSVKNFIEVDFPTVTSKKCHFIKKSKPLLQGITYGDISLNVTDLHAANYHIVGCDMRHLNSINQKLKDCDIDFSLTTIVIAECVLVYMDVDHSNNLLHWLADNFKIAVFINYEQVNMEDRFGQIMVDNLKKRGCSLAGVKHCKSLESQKQRFLHTGWQKSDAWLMTEVYHLIPQADLMRMEKIEFLDERELLEQLFQHYCICIACNDDKWIGYQYLTF</sequence>
<proteinExistence type="inferred from homology"/>
<dbReference type="Pfam" id="PF04072">
    <property type="entry name" value="LCM"/>
    <property type="match status" value="1"/>
</dbReference>
<evidence type="ECO:0000256" key="8">
    <source>
        <dbReference type="PIRSR" id="PIRSR016305-1"/>
    </source>
</evidence>
<dbReference type="GO" id="GO:0018423">
    <property type="term" value="F:protein C-terminal leucine carboxyl O-methyltransferase activity"/>
    <property type="evidence" value="ECO:0007669"/>
    <property type="project" value="UniProtKB-EC"/>
</dbReference>
<name>T1JIF8_STRMM</name>
<dbReference type="PANTHER" id="PTHR13600:SF33">
    <property type="entry name" value="LEUCINE CARBOXYL METHYLTRANSFERASE 1"/>
    <property type="match status" value="1"/>
</dbReference>
<keyword evidence="6 7" id="KW-0949">S-adenosyl-L-methionine</keyword>
<dbReference type="OMA" id="IIYEPIR"/>
<evidence type="ECO:0000256" key="2">
    <source>
        <dbReference type="ARBA" id="ARBA00003455"/>
    </source>
</evidence>
<reference evidence="10" key="1">
    <citation type="submission" date="2011-05" db="EMBL/GenBank/DDBJ databases">
        <authorList>
            <person name="Richards S.R."/>
            <person name="Qu J."/>
            <person name="Jiang H."/>
            <person name="Jhangiani S.N."/>
            <person name="Agravi P."/>
            <person name="Goodspeed R."/>
            <person name="Gross S."/>
            <person name="Mandapat C."/>
            <person name="Jackson L."/>
            <person name="Mathew T."/>
            <person name="Pu L."/>
            <person name="Thornton R."/>
            <person name="Saada N."/>
            <person name="Wilczek-Boney K.B."/>
            <person name="Lee S."/>
            <person name="Kovar C."/>
            <person name="Wu Y."/>
            <person name="Scherer S.E."/>
            <person name="Worley K.C."/>
            <person name="Muzny D.M."/>
            <person name="Gibbs R."/>
        </authorList>
    </citation>
    <scope>NUCLEOTIDE SEQUENCE</scope>
    <source>
        <strain evidence="10">Brora</strain>
    </source>
</reference>
<dbReference type="Proteomes" id="UP000014500">
    <property type="component" value="Unassembled WGS sequence"/>
</dbReference>
<keyword evidence="5 7" id="KW-0808">Transferase</keyword>
<dbReference type="eggNOG" id="KOG2918">
    <property type="taxonomic scope" value="Eukaryota"/>
</dbReference>
<dbReference type="EnsemblMetazoa" id="SMAR013639-RA">
    <property type="protein sequence ID" value="SMAR013639-PA"/>
    <property type="gene ID" value="SMAR013639"/>
</dbReference>
<protein>
    <recommendedName>
        <fullName evidence="7">Leucine carboxyl methyltransferase 1</fullName>
        <ecNumber evidence="7">2.1.1.233</ecNumber>
    </recommendedName>
</protein>
<evidence type="ECO:0000313" key="10">
    <source>
        <dbReference type="Proteomes" id="UP000014500"/>
    </source>
</evidence>
<organism evidence="9 10">
    <name type="scientific">Strigamia maritima</name>
    <name type="common">European centipede</name>
    <name type="synonym">Geophilus maritimus</name>
    <dbReference type="NCBI Taxonomy" id="126957"/>
    <lineage>
        <taxon>Eukaryota</taxon>
        <taxon>Metazoa</taxon>
        <taxon>Ecdysozoa</taxon>
        <taxon>Arthropoda</taxon>
        <taxon>Myriapoda</taxon>
        <taxon>Chilopoda</taxon>
        <taxon>Pleurostigmophora</taxon>
        <taxon>Geophilomorpha</taxon>
        <taxon>Linotaeniidae</taxon>
        <taxon>Strigamia</taxon>
    </lineage>
</organism>
<reference evidence="9" key="2">
    <citation type="submission" date="2015-02" db="UniProtKB">
        <authorList>
            <consortium name="EnsemblMetazoa"/>
        </authorList>
    </citation>
    <scope>IDENTIFICATION</scope>
</reference>
<comment type="similarity">
    <text evidence="3 7">Belongs to the methyltransferase superfamily. LCMT family.</text>
</comment>
<dbReference type="PIRSF" id="PIRSF016305">
    <property type="entry name" value="LCM_mtfrase"/>
    <property type="match status" value="1"/>
</dbReference>
<comment type="function">
    <text evidence="2 7">Methylates the carboxyl group of the C-terminal leucine residue of protein phosphatase 2A catalytic subunits to form alpha-leucine ester residues.</text>
</comment>
<comment type="catalytic activity">
    <reaction evidence="1 7">
        <text>[phosphatase 2A protein]-C-terminal L-leucine + S-adenosyl-L-methionine = [phosphatase 2A protein]-C-terminal L-leucine methyl ester + S-adenosyl-L-homocysteine</text>
        <dbReference type="Rhea" id="RHEA:48544"/>
        <dbReference type="Rhea" id="RHEA-COMP:12134"/>
        <dbReference type="Rhea" id="RHEA-COMP:12135"/>
        <dbReference type="ChEBI" id="CHEBI:57856"/>
        <dbReference type="ChEBI" id="CHEBI:59789"/>
        <dbReference type="ChEBI" id="CHEBI:90516"/>
        <dbReference type="ChEBI" id="CHEBI:90517"/>
        <dbReference type="EC" id="2.1.1.233"/>
    </reaction>
</comment>
<dbReference type="InterPro" id="IPR007213">
    <property type="entry name" value="Ppm1/Ppm2/Tcmp"/>
</dbReference>
<dbReference type="GO" id="GO:0005829">
    <property type="term" value="C:cytosol"/>
    <property type="evidence" value="ECO:0007669"/>
    <property type="project" value="TreeGrafter"/>
</dbReference>
<evidence type="ECO:0000313" key="9">
    <source>
        <dbReference type="EnsemblMetazoa" id="SMAR013639-PA"/>
    </source>
</evidence>
<dbReference type="AlphaFoldDB" id="T1JIF8"/>
<dbReference type="HOGENOM" id="CLU_031312_0_0_1"/>
<dbReference type="FunFam" id="3.40.50.150:FF:000092">
    <property type="entry name" value="Leucine carboxyl methyltransferase 1"/>
    <property type="match status" value="1"/>
</dbReference>
<dbReference type="PhylomeDB" id="T1JIF8"/>
<feature type="binding site" evidence="8">
    <location>
        <position position="83"/>
    </location>
    <ligand>
        <name>S-adenosyl-L-methionine</name>
        <dbReference type="ChEBI" id="CHEBI:59789"/>
    </ligand>
</feature>
<evidence type="ECO:0000256" key="6">
    <source>
        <dbReference type="ARBA" id="ARBA00022691"/>
    </source>
</evidence>
<feature type="binding site" evidence="8">
    <location>
        <position position="58"/>
    </location>
    <ligand>
        <name>S-adenosyl-L-methionine</name>
        <dbReference type="ChEBI" id="CHEBI:59789"/>
    </ligand>
</feature>
<accession>T1JIF8</accession>
<dbReference type="SUPFAM" id="SSF53335">
    <property type="entry name" value="S-adenosyl-L-methionine-dependent methyltransferases"/>
    <property type="match status" value="1"/>
</dbReference>
<dbReference type="GO" id="GO:0032259">
    <property type="term" value="P:methylation"/>
    <property type="evidence" value="ECO:0007669"/>
    <property type="project" value="UniProtKB-KW"/>
</dbReference>
<evidence type="ECO:0000256" key="3">
    <source>
        <dbReference type="ARBA" id="ARBA00010703"/>
    </source>
</evidence>
<evidence type="ECO:0000256" key="7">
    <source>
        <dbReference type="PIRNR" id="PIRNR016305"/>
    </source>
</evidence>
<keyword evidence="4 7" id="KW-0489">Methyltransferase</keyword>
<evidence type="ECO:0000256" key="4">
    <source>
        <dbReference type="ARBA" id="ARBA00022603"/>
    </source>
</evidence>
<dbReference type="STRING" id="126957.T1JIF8"/>
<dbReference type="EMBL" id="JH431426">
    <property type="status" value="NOT_ANNOTATED_CDS"/>
    <property type="molecule type" value="Genomic_DNA"/>
</dbReference>